<protein>
    <submittedName>
        <fullName evidence="1">Uncharacterized protein</fullName>
    </submittedName>
</protein>
<evidence type="ECO:0000313" key="2">
    <source>
        <dbReference type="Proteomes" id="UP001499988"/>
    </source>
</evidence>
<evidence type="ECO:0000313" key="1">
    <source>
        <dbReference type="EMBL" id="GAA4886153.1"/>
    </source>
</evidence>
<comment type="caution">
    <text evidence="1">The sequence shown here is derived from an EMBL/GenBank/DDBJ whole genome shotgun (WGS) entry which is preliminary data.</text>
</comment>
<accession>A0ABP9EVD9</accession>
<reference evidence="2" key="1">
    <citation type="journal article" date="2019" name="Int. J. Syst. Evol. Microbiol.">
        <title>The Global Catalogue of Microorganisms (GCM) 10K type strain sequencing project: providing services to taxonomists for standard genome sequencing and annotation.</title>
        <authorList>
            <consortium name="The Broad Institute Genomics Platform"/>
            <consortium name="The Broad Institute Genome Sequencing Center for Infectious Disease"/>
            <person name="Wu L."/>
            <person name="Ma J."/>
        </authorList>
    </citation>
    <scope>NUCLEOTIDE SEQUENCE [LARGE SCALE GENOMIC DNA]</scope>
    <source>
        <strain evidence="2">JCM 18401</strain>
    </source>
</reference>
<organism evidence="1 2">
    <name type="scientific">Ferrimonas pelagia</name>
    <dbReference type="NCBI Taxonomy" id="1177826"/>
    <lineage>
        <taxon>Bacteria</taxon>
        <taxon>Pseudomonadati</taxon>
        <taxon>Pseudomonadota</taxon>
        <taxon>Gammaproteobacteria</taxon>
        <taxon>Alteromonadales</taxon>
        <taxon>Ferrimonadaceae</taxon>
        <taxon>Ferrimonas</taxon>
    </lineage>
</organism>
<dbReference type="EMBL" id="BAABJZ010000063">
    <property type="protein sequence ID" value="GAA4886153.1"/>
    <property type="molecule type" value="Genomic_DNA"/>
</dbReference>
<sequence length="66" mass="7361">MAIEIAPDDQVEGLKYIEMTLAEPDKNGRCRPQPWVVRGSDLMVTAIDEGRRAAMGILDMLDSRQS</sequence>
<name>A0ABP9EVD9_9GAMM</name>
<dbReference type="Proteomes" id="UP001499988">
    <property type="component" value="Unassembled WGS sequence"/>
</dbReference>
<gene>
    <name evidence="1" type="ORF">GCM10023333_19390</name>
</gene>
<dbReference type="RefSeq" id="WP_345335175.1">
    <property type="nucleotide sequence ID" value="NZ_BAABJZ010000063.1"/>
</dbReference>
<proteinExistence type="predicted"/>
<keyword evidence="2" id="KW-1185">Reference proteome</keyword>